<accession>A0ABN0FG20</accession>
<name>A0ABN0FG20_9BURK</name>
<keyword evidence="3" id="KW-1185">Reference proteome</keyword>
<keyword evidence="1" id="KW-1133">Transmembrane helix</keyword>
<sequence length="54" mass="5915">MRLLARGTVPRHLRYANPYGWAVAGFALVALCVLLMVPAIARVFGLHAVLAWPD</sequence>
<comment type="caution">
    <text evidence="2">The sequence shown here is derived from an EMBL/GenBank/DDBJ whole genome shotgun (WGS) entry which is preliminary data.</text>
</comment>
<evidence type="ECO:0000256" key="1">
    <source>
        <dbReference type="SAM" id="Phobius"/>
    </source>
</evidence>
<dbReference type="EMBL" id="AKAU01000147">
    <property type="protein sequence ID" value="EIM97601.1"/>
    <property type="molecule type" value="Genomic_DNA"/>
</dbReference>
<protein>
    <submittedName>
        <fullName evidence="2">HAD superfamily P-type ATPase</fullName>
    </submittedName>
</protein>
<evidence type="ECO:0000313" key="2">
    <source>
        <dbReference type="EMBL" id="EIM97601.1"/>
    </source>
</evidence>
<feature type="transmembrane region" description="Helical" evidence="1">
    <location>
        <begin position="21"/>
        <end position="44"/>
    </location>
</feature>
<keyword evidence="1" id="KW-0812">Transmembrane</keyword>
<reference evidence="2 3" key="1">
    <citation type="journal article" date="2012" name="J. Bacteriol.">
        <title>Draft Genome Sequence of the Soil Bacterium Burkholderia terrae Strain BS001, Which Interacts with Fungal Surface Structures.</title>
        <authorList>
            <person name="Nazir R."/>
            <person name="Hansen M.A."/>
            <person name="Sorensen S."/>
            <person name="van Elsas J.D."/>
        </authorList>
    </citation>
    <scope>NUCLEOTIDE SEQUENCE [LARGE SCALE GENOMIC DNA]</scope>
    <source>
        <strain evidence="2 3">BS001</strain>
    </source>
</reference>
<proteinExistence type="predicted"/>
<keyword evidence="1" id="KW-0472">Membrane</keyword>
<organism evidence="2 3">
    <name type="scientific">Paraburkholderia hospita</name>
    <dbReference type="NCBI Taxonomy" id="169430"/>
    <lineage>
        <taxon>Bacteria</taxon>
        <taxon>Pseudomonadati</taxon>
        <taxon>Pseudomonadota</taxon>
        <taxon>Betaproteobacteria</taxon>
        <taxon>Burkholderiales</taxon>
        <taxon>Burkholderiaceae</taxon>
        <taxon>Paraburkholderia</taxon>
    </lineage>
</organism>
<evidence type="ECO:0000313" key="3">
    <source>
        <dbReference type="Proteomes" id="UP000004980"/>
    </source>
</evidence>
<gene>
    <name evidence="2" type="ORF">WQE_28161</name>
</gene>
<dbReference type="Proteomes" id="UP000004980">
    <property type="component" value="Unassembled WGS sequence"/>
</dbReference>